<gene>
    <name evidence="3" type="ORF">AsAng_0009620</name>
</gene>
<dbReference type="Pfam" id="PF18962">
    <property type="entry name" value="Por_Secre_tail"/>
    <property type="match status" value="1"/>
</dbReference>
<dbReference type="Proteomes" id="UP001060919">
    <property type="component" value="Chromosome"/>
</dbReference>
<accession>A0A916DP21</accession>
<feature type="domain" description="Secretion system C-terminal sorting" evidence="2">
    <location>
        <begin position="1596"/>
        <end position="1673"/>
    </location>
</feature>
<keyword evidence="4" id="KW-1185">Reference proteome</keyword>
<keyword evidence="1" id="KW-0732">Signal</keyword>
<sequence length="1675" mass="186325">MKTFLLLNLLWLIPLVGYSQCNGNQNLDLYWIGGNGDFNDISQWEVGSLGSGVHPCQLPRSTDNVFFMAAAFNGSGPITITINNNSSCKNMYWDNAILAADMPTISSVASVGLNLDIYGALELATNMDFKFAGQLRLRSQFNGIVPIRTNGQKLRLWNVQFDGSSTTIFELQDDFYVDDILEKNHSGTRQGLVLLNGGTWDTNEKTVRFDYFNSINTNIGRGLDISNSVINIHGSYPYAYHWRLNFNSGSGNYTIFDATGSKIHFQTYTGISWSKLFSGGMGLIYDTLVSEAPIHFRAGKQTFDYILLKDKASYSHDITLDVQDLYVNSGTQHTFFYQKDTLIVGDIHVLPGCDQFVTFNARLETWSTMVGVVRKKTPGTLTTDRFILSDMQCDTTGGRSYISNNSLSVGATDPWWTINPPTAGKDFYFRDRSGGQEWKDPNNWDIWNGVAFVPNSGGCLPSPIDDVYFDHLSFPNSSKLLLVDTLATCHDMHWLSTVATGASMRLNYILNSYGSIYLDANMTQINGTFWICHGADPDTISTQGVKIWLDMRLSKYSNYYIVGDHDANTIDFDGRFLYGLQKSTLQTNAIQMKLVFLYVYNRIMDSTQVHFGYTNGRFYDYGYDTLSYTGNTTFHLDATSPSGDVSIYPGTTPNIIGNCYAYFRNGRHEVQGDLTLNEKAAWYPTIHPSYYVEFEIAGSMALYQGNLTLTAGKSYIFSPNPISYLTVAGHLNAVGDCQNFIQFRTQNGNPVPITVNDVASSSIAYTYLQGWDNSGNTQLTTINSIDGGNNTNFNFGVSGSGVTYYWRADKNNPTDFVGNWDDAGHWTTNPASLVGDSSCIPTLLDSVIFDQLSFSPTSNGCIIGGYAFCKTLICKEDIALQSAGVASSAGFLYIAESFHLDHNMTNYSYFGGIYFVGSGDINTNGTTLYSHRVYFDNRNGTWNLQNDLNLDNSTNPAYGALYYYGGILNTNDYNIRASIWTTAYSRAPMTWNLGQSTIDIYGRTDWSSYVFGGAYMDSLQIDADSCIINLDNSVTANRNYKMASSAQIYPIHYNKVNFLDTDNRNNLYGLNATYRFIKFDGDMLIQHNFSCDSVWFSGGHFYYLNQNVILNLNAPHGKILTNAGPGAFVNLETYQTGQTSYIHKAYGDAFCLDYIKIKDNQATKDPLAAVPAAYQVIHSLLKFETGVNSDNVNGTATGIWDFSLPVLVNPTVTGDTLVDFCTFSNTQLVPIALVGNSPYNISYTWTDNLGNSGIQADTLVADDDGDDNTPFIYYATFSNTNAATVIYNLELTTFRCGEKTPPITTTIVANSPVPNILVAVDRNDTCTSFNDPRWLTFVEDIDDRPILSIQDQINTTETDSLGLLAIGVDFDATVQYWGTTPYLQRHWRIEPEHNHAANVRVYFTQEELDSLKAHTYHGQYGLPFSASTDIQVRKFDSGIIGVGPSSVLPHTVLSWNSSNNQPFSTTTDVIGIEFNTPSFSAFIIEPTNLALLATELVSFEATVTNKQAVRLNWRTEDEKDLIYCVVERSRDGFSFETIGKVQALNSQRDNNSYTFLDTKAYPAISYYRLRLVDKDGSVKYSPIRAVELDGVSLMRVFPVPASDQLTISLNSSSAASIQIELVDQLGRVLQRGSHSISVGQNTLKLDTQALSAGIYLLRLTNRQGQVQQRKFMVDQ</sequence>
<reference evidence="3" key="1">
    <citation type="submission" date="2022-09" db="EMBL/GenBank/DDBJ databases">
        <title>Aureispira anguillicida sp. nov., isolated from Leptocephalus of Japanese eel Anguilla japonica.</title>
        <authorList>
            <person name="Yuasa K."/>
            <person name="Mekata T."/>
            <person name="Ikunari K."/>
        </authorList>
    </citation>
    <scope>NUCLEOTIDE SEQUENCE</scope>
    <source>
        <strain evidence="3">EL160426</strain>
    </source>
</reference>
<evidence type="ECO:0000313" key="4">
    <source>
        <dbReference type="Proteomes" id="UP001060919"/>
    </source>
</evidence>
<evidence type="ECO:0000256" key="1">
    <source>
        <dbReference type="SAM" id="SignalP"/>
    </source>
</evidence>
<feature type="chain" id="PRO_5038105721" evidence="1">
    <location>
        <begin position="22"/>
        <end position="1675"/>
    </location>
</feature>
<dbReference type="NCBIfam" id="TIGR04183">
    <property type="entry name" value="Por_Secre_tail"/>
    <property type="match status" value="1"/>
</dbReference>
<proteinExistence type="predicted"/>
<organism evidence="3 4">
    <name type="scientific">Aureispira anguillae</name>
    <dbReference type="NCBI Taxonomy" id="2864201"/>
    <lineage>
        <taxon>Bacteria</taxon>
        <taxon>Pseudomonadati</taxon>
        <taxon>Bacteroidota</taxon>
        <taxon>Saprospiria</taxon>
        <taxon>Saprospirales</taxon>
        <taxon>Saprospiraceae</taxon>
        <taxon>Aureispira</taxon>
    </lineage>
</organism>
<feature type="signal peptide" evidence="1">
    <location>
        <begin position="1"/>
        <end position="21"/>
    </location>
</feature>
<dbReference type="RefSeq" id="WP_264791581.1">
    <property type="nucleotide sequence ID" value="NZ_AP026867.1"/>
</dbReference>
<dbReference type="KEGG" id="aup:AsAng_0009620"/>
<dbReference type="InterPro" id="IPR026444">
    <property type="entry name" value="Secre_tail"/>
</dbReference>
<protein>
    <submittedName>
        <fullName evidence="3">T9SS type A sorting domain-containing protein</fullName>
    </submittedName>
</protein>
<name>A0A916DP21_9BACT</name>
<dbReference type="EMBL" id="AP026867">
    <property type="protein sequence ID" value="BDS10254.1"/>
    <property type="molecule type" value="Genomic_DNA"/>
</dbReference>
<evidence type="ECO:0000259" key="2">
    <source>
        <dbReference type="Pfam" id="PF18962"/>
    </source>
</evidence>
<evidence type="ECO:0000313" key="3">
    <source>
        <dbReference type="EMBL" id="BDS10254.1"/>
    </source>
</evidence>